<dbReference type="Pfam" id="PF03119">
    <property type="entry name" value="DNA_ligase_ZBD"/>
    <property type="match status" value="1"/>
</dbReference>
<dbReference type="FunFam" id="1.10.150.20:FF:000007">
    <property type="entry name" value="DNA ligase"/>
    <property type="match status" value="1"/>
</dbReference>
<keyword evidence="6 14" id="KW-0479">Metal-binding</keyword>
<comment type="catalytic activity">
    <reaction evidence="12 14 15">
        <text>NAD(+) + (deoxyribonucleotide)n-3'-hydroxyl + 5'-phospho-(deoxyribonucleotide)m = (deoxyribonucleotide)n+m + AMP + beta-nicotinamide D-nucleotide.</text>
        <dbReference type="EC" id="6.5.1.2"/>
    </reaction>
</comment>
<dbReference type="PROSITE" id="PS01055">
    <property type="entry name" value="DNA_LIGASE_N1"/>
    <property type="match status" value="1"/>
</dbReference>
<evidence type="ECO:0000259" key="16">
    <source>
        <dbReference type="PROSITE" id="PS50172"/>
    </source>
</evidence>
<dbReference type="GO" id="GO:0006281">
    <property type="term" value="P:DNA repair"/>
    <property type="evidence" value="ECO:0007669"/>
    <property type="project" value="UniProtKB-KW"/>
</dbReference>
<feature type="binding site" evidence="14">
    <location>
        <position position="315"/>
    </location>
    <ligand>
        <name>NAD(+)</name>
        <dbReference type="ChEBI" id="CHEBI:57540"/>
    </ligand>
</feature>
<dbReference type="CDD" id="cd17748">
    <property type="entry name" value="BRCT_DNA_ligase_like"/>
    <property type="match status" value="1"/>
</dbReference>
<dbReference type="Gene3D" id="2.40.50.140">
    <property type="entry name" value="Nucleic acid-binding proteins"/>
    <property type="match status" value="1"/>
</dbReference>
<dbReference type="GO" id="GO:0046872">
    <property type="term" value="F:metal ion binding"/>
    <property type="evidence" value="ECO:0007669"/>
    <property type="project" value="UniProtKB-KW"/>
</dbReference>
<evidence type="ECO:0000256" key="8">
    <source>
        <dbReference type="ARBA" id="ARBA00022833"/>
    </source>
</evidence>
<dbReference type="InterPro" id="IPR001357">
    <property type="entry name" value="BRCT_dom"/>
</dbReference>
<evidence type="ECO:0000256" key="6">
    <source>
        <dbReference type="ARBA" id="ARBA00022723"/>
    </source>
</evidence>
<feature type="binding site" evidence="14">
    <location>
        <position position="138"/>
    </location>
    <ligand>
        <name>NAD(+)</name>
        <dbReference type="ChEBI" id="CHEBI:57540"/>
    </ligand>
</feature>
<feature type="domain" description="BRCT" evidence="16">
    <location>
        <begin position="592"/>
        <end position="670"/>
    </location>
</feature>
<feature type="binding site" evidence="14">
    <location>
        <begin position="35"/>
        <end position="39"/>
    </location>
    <ligand>
        <name>NAD(+)</name>
        <dbReference type="ChEBI" id="CHEBI:57540"/>
    </ligand>
</feature>
<dbReference type="RefSeq" id="WP_123401216.1">
    <property type="nucleotide sequence ID" value="NZ_RJVI01000002.1"/>
</dbReference>
<dbReference type="Pfam" id="PF00533">
    <property type="entry name" value="BRCT"/>
    <property type="match status" value="1"/>
</dbReference>
<protein>
    <recommendedName>
        <fullName evidence="3 14">DNA ligase</fullName>
        <ecNumber evidence="2 14">6.5.1.2</ecNumber>
    </recommendedName>
    <alternativeName>
        <fullName evidence="14">Polydeoxyribonucleotide synthase [NAD(+)]</fullName>
    </alternativeName>
</protein>
<keyword evidence="10 14" id="KW-0520">NAD</keyword>
<evidence type="ECO:0000256" key="11">
    <source>
        <dbReference type="ARBA" id="ARBA00023204"/>
    </source>
</evidence>
<dbReference type="FunFam" id="1.10.150.20:FF:000006">
    <property type="entry name" value="DNA ligase"/>
    <property type="match status" value="1"/>
</dbReference>
<dbReference type="SUPFAM" id="SSF52113">
    <property type="entry name" value="BRCT domain"/>
    <property type="match status" value="1"/>
</dbReference>
<dbReference type="SUPFAM" id="SSF56091">
    <property type="entry name" value="DNA ligase/mRNA capping enzyme, catalytic domain"/>
    <property type="match status" value="1"/>
</dbReference>
<evidence type="ECO:0000256" key="5">
    <source>
        <dbReference type="ARBA" id="ARBA00022705"/>
    </source>
</evidence>
<dbReference type="Gene3D" id="1.10.287.610">
    <property type="entry name" value="Helix hairpin bin"/>
    <property type="match status" value="1"/>
</dbReference>
<comment type="cofactor">
    <cofactor evidence="14">
        <name>Mg(2+)</name>
        <dbReference type="ChEBI" id="CHEBI:18420"/>
    </cofactor>
    <cofactor evidence="14">
        <name>Mn(2+)</name>
        <dbReference type="ChEBI" id="CHEBI:29035"/>
    </cofactor>
</comment>
<comment type="caution">
    <text evidence="14">Lacks conserved residue(s) required for the propagation of feature annotation.</text>
</comment>
<dbReference type="InterPro" id="IPR018239">
    <property type="entry name" value="DNA_ligase_AS"/>
</dbReference>
<dbReference type="InterPro" id="IPR041663">
    <property type="entry name" value="DisA/LigA_HHH"/>
</dbReference>
<evidence type="ECO:0000256" key="14">
    <source>
        <dbReference type="HAMAP-Rule" id="MF_01588"/>
    </source>
</evidence>
<dbReference type="EC" id="6.5.1.2" evidence="2 14"/>
<dbReference type="PROSITE" id="PS50172">
    <property type="entry name" value="BRCT"/>
    <property type="match status" value="1"/>
</dbReference>
<feature type="binding site" evidence="14">
    <location>
        <position position="412"/>
    </location>
    <ligand>
        <name>Zn(2+)</name>
        <dbReference type="ChEBI" id="CHEBI:29105"/>
    </ligand>
</feature>
<dbReference type="InterPro" id="IPR012340">
    <property type="entry name" value="NA-bd_OB-fold"/>
</dbReference>
<gene>
    <name evidence="14" type="primary">ligA</name>
    <name evidence="17" type="ORF">EDC57_1450</name>
</gene>
<evidence type="ECO:0000256" key="15">
    <source>
        <dbReference type="RuleBase" id="RU000618"/>
    </source>
</evidence>
<dbReference type="Pfam" id="PF01653">
    <property type="entry name" value="DNA_ligase_aden"/>
    <property type="match status" value="1"/>
</dbReference>
<dbReference type="SMART" id="SM00292">
    <property type="entry name" value="BRCT"/>
    <property type="match status" value="1"/>
</dbReference>
<evidence type="ECO:0000256" key="1">
    <source>
        <dbReference type="ARBA" id="ARBA00004067"/>
    </source>
</evidence>
<dbReference type="GO" id="GO:0003677">
    <property type="term" value="F:DNA binding"/>
    <property type="evidence" value="ECO:0007669"/>
    <property type="project" value="InterPro"/>
</dbReference>
<dbReference type="InterPro" id="IPR003583">
    <property type="entry name" value="Hlx-hairpin-Hlx_DNA-bd_motif"/>
</dbReference>
<dbReference type="EMBL" id="RJVI01000002">
    <property type="protein sequence ID" value="ROR32253.1"/>
    <property type="molecule type" value="Genomic_DNA"/>
</dbReference>
<comment type="similarity">
    <text evidence="13 14">Belongs to the NAD-dependent DNA ligase family. LigA subfamily.</text>
</comment>
<dbReference type="NCBIfam" id="NF005932">
    <property type="entry name" value="PRK07956.1"/>
    <property type="match status" value="1"/>
</dbReference>
<dbReference type="InterPro" id="IPR010994">
    <property type="entry name" value="RuvA_2-like"/>
</dbReference>
<dbReference type="FunFam" id="2.40.50.140:FF:000012">
    <property type="entry name" value="DNA ligase"/>
    <property type="match status" value="1"/>
</dbReference>
<organism evidence="17 18">
    <name type="scientific">Inmirania thermothiophila</name>
    <dbReference type="NCBI Taxonomy" id="1750597"/>
    <lineage>
        <taxon>Bacteria</taxon>
        <taxon>Pseudomonadati</taxon>
        <taxon>Pseudomonadota</taxon>
        <taxon>Gammaproteobacteria</taxon>
        <taxon>Chromatiales</taxon>
        <taxon>Ectothiorhodospiraceae</taxon>
        <taxon>Inmirania</taxon>
    </lineage>
</organism>
<dbReference type="GO" id="GO:0006260">
    <property type="term" value="P:DNA replication"/>
    <property type="evidence" value="ECO:0007669"/>
    <property type="project" value="UniProtKB-KW"/>
</dbReference>
<evidence type="ECO:0000256" key="13">
    <source>
        <dbReference type="ARBA" id="ARBA00060881"/>
    </source>
</evidence>
<comment type="caution">
    <text evidence="17">The sequence shown here is derived from an EMBL/GenBank/DDBJ whole genome shotgun (WGS) entry which is preliminary data.</text>
</comment>
<feature type="binding site" evidence="14">
    <location>
        <position position="291"/>
    </location>
    <ligand>
        <name>NAD(+)</name>
        <dbReference type="ChEBI" id="CHEBI:57540"/>
    </ligand>
</feature>
<evidence type="ECO:0000313" key="18">
    <source>
        <dbReference type="Proteomes" id="UP000276634"/>
    </source>
</evidence>
<dbReference type="Gene3D" id="6.20.10.30">
    <property type="match status" value="1"/>
</dbReference>
<dbReference type="InterPro" id="IPR004150">
    <property type="entry name" value="NAD_DNA_ligase_OB"/>
</dbReference>
<evidence type="ECO:0000313" key="17">
    <source>
        <dbReference type="EMBL" id="ROR32253.1"/>
    </source>
</evidence>
<evidence type="ECO:0000256" key="10">
    <source>
        <dbReference type="ARBA" id="ARBA00023027"/>
    </source>
</evidence>
<sequence length="674" mass="73629">MAVPEAVRARAEALRREIEYHNYRYYVLDDPVIPDAEYDRLLRELQQIEAMHPELVTPDSPTQRVGAPPRADFGEVPHAVPMLSLDNAFDEGEVAEFDRRVRERLGVARVAYACEPKFDGASVSLRYEDGVLVRAATRGDGRRGEDVTPNARTIRTVPLRLLGAGWPRVLEVRGEVVIPREAFARLNEARRAAGEPPFANPRNAAAGSLRQLDPGVTAARPLVFVPWGFGELSEPLAPTHSASLRRLAAWGFRLSGQLETAEGVEGCLAYYRRILAQRAAFPFEMDGVVYKVDDLAACEALGATARAPRWAVAHKFPAEEAATVVEAIEPSVGRTGVITPVAVLRPVQVGGVTVSRASLHNQDEVERKDVRVGDTVIVRRAGEVIPEVVAVVRDRRPPGTRPWRMPERCPVCGSRVERLPGEAAHRCMGGLYCPAQRKGAILHFASRRAMDIDGLGEKLVEQLVGRGLVRSPADLYRLRREDLVGLERMGEKSAQNLLRAIEASKETTLARFLYALGIPQVGEATAAALARHFGDLDAVMAADVEALQQVPDVGPVVATAIHDFFREAHNREVIEALRRAGVRWPREAPAARREAPLAGRTFVLTGTLTSMTREEAKARLEALGARVSGSVSRRTDALVVGAEPGSKLARARELGIEILDEAAFLDLLARLEGG</sequence>
<keyword evidence="4 14" id="KW-0436">Ligase</keyword>
<evidence type="ECO:0000256" key="4">
    <source>
        <dbReference type="ARBA" id="ARBA00022598"/>
    </source>
</evidence>
<dbReference type="OrthoDB" id="9759736at2"/>
<dbReference type="InterPro" id="IPR013839">
    <property type="entry name" value="DNAligase_adenylation"/>
</dbReference>
<dbReference type="GO" id="GO:0003911">
    <property type="term" value="F:DNA ligase (NAD+) activity"/>
    <property type="evidence" value="ECO:0007669"/>
    <property type="project" value="UniProtKB-UniRule"/>
</dbReference>
<evidence type="ECO:0000256" key="7">
    <source>
        <dbReference type="ARBA" id="ARBA00022763"/>
    </source>
</evidence>
<proteinExistence type="inferred from homology"/>
<dbReference type="Pfam" id="PF12826">
    <property type="entry name" value="HHH_2"/>
    <property type="match status" value="1"/>
</dbReference>
<evidence type="ECO:0000256" key="9">
    <source>
        <dbReference type="ARBA" id="ARBA00022842"/>
    </source>
</evidence>
<dbReference type="InterPro" id="IPR036420">
    <property type="entry name" value="BRCT_dom_sf"/>
</dbReference>
<feature type="binding site" evidence="14">
    <location>
        <position position="175"/>
    </location>
    <ligand>
        <name>NAD(+)</name>
        <dbReference type="ChEBI" id="CHEBI:57540"/>
    </ligand>
</feature>
<dbReference type="NCBIfam" id="TIGR00575">
    <property type="entry name" value="dnlj"/>
    <property type="match status" value="1"/>
</dbReference>
<dbReference type="FunFam" id="1.10.287.610:FF:000002">
    <property type="entry name" value="DNA ligase"/>
    <property type="match status" value="1"/>
</dbReference>
<dbReference type="HAMAP" id="MF_01588">
    <property type="entry name" value="DNA_ligase_A"/>
    <property type="match status" value="1"/>
</dbReference>
<dbReference type="Gene3D" id="3.40.50.10190">
    <property type="entry name" value="BRCT domain"/>
    <property type="match status" value="1"/>
</dbReference>
<keyword evidence="18" id="KW-1185">Reference proteome</keyword>
<evidence type="ECO:0000256" key="12">
    <source>
        <dbReference type="ARBA" id="ARBA00034005"/>
    </source>
</evidence>
<reference evidence="17 18" key="1">
    <citation type="submission" date="2018-11" db="EMBL/GenBank/DDBJ databases">
        <title>Genomic Encyclopedia of Type Strains, Phase IV (KMG-IV): sequencing the most valuable type-strain genomes for metagenomic binning, comparative biology and taxonomic classification.</title>
        <authorList>
            <person name="Goeker M."/>
        </authorList>
    </citation>
    <scope>NUCLEOTIDE SEQUENCE [LARGE SCALE GENOMIC DNA]</scope>
    <source>
        <strain evidence="17 18">DSM 100275</strain>
    </source>
</reference>
<dbReference type="InterPro" id="IPR001679">
    <property type="entry name" value="DNA_ligase"/>
</dbReference>
<keyword evidence="5 14" id="KW-0235">DNA replication</keyword>
<dbReference type="FunFam" id="3.30.470.30:FF:000001">
    <property type="entry name" value="DNA ligase"/>
    <property type="match status" value="1"/>
</dbReference>
<dbReference type="InterPro" id="IPR013840">
    <property type="entry name" value="DNAligase_N"/>
</dbReference>
<keyword evidence="7 14" id="KW-0227">DNA damage</keyword>
<dbReference type="InterPro" id="IPR004149">
    <property type="entry name" value="Znf_DNAligase_C4"/>
</dbReference>
<feature type="binding site" evidence="14">
    <location>
        <begin position="84"/>
        <end position="85"/>
    </location>
    <ligand>
        <name>NAD(+)</name>
        <dbReference type="ChEBI" id="CHEBI:57540"/>
    </ligand>
</feature>
<name>A0A3N1Y080_9GAMM</name>
<keyword evidence="9 14" id="KW-0460">Magnesium</keyword>
<dbReference type="PIRSF" id="PIRSF001604">
    <property type="entry name" value="LigA"/>
    <property type="match status" value="1"/>
</dbReference>
<accession>A0A3N1Y080</accession>
<feature type="binding site" evidence="14">
    <location>
        <position position="115"/>
    </location>
    <ligand>
        <name>NAD(+)</name>
        <dbReference type="ChEBI" id="CHEBI:57540"/>
    </ligand>
</feature>
<dbReference type="PANTHER" id="PTHR23389">
    <property type="entry name" value="CHROMOSOME TRANSMISSION FIDELITY FACTOR 18"/>
    <property type="match status" value="1"/>
</dbReference>
<dbReference type="AlphaFoldDB" id="A0A3N1Y080"/>
<keyword evidence="11 14" id="KW-0234">DNA repair</keyword>
<dbReference type="SUPFAM" id="SSF50249">
    <property type="entry name" value="Nucleic acid-binding proteins"/>
    <property type="match status" value="1"/>
</dbReference>
<dbReference type="InterPro" id="IPR033136">
    <property type="entry name" value="DNA_ligase_CS"/>
</dbReference>
<dbReference type="CDD" id="cd00114">
    <property type="entry name" value="LIGANc"/>
    <property type="match status" value="1"/>
</dbReference>
<dbReference type="SMART" id="SM00278">
    <property type="entry name" value="HhH1"/>
    <property type="match status" value="4"/>
</dbReference>
<dbReference type="Pfam" id="PF03120">
    <property type="entry name" value="OB_DNA_ligase"/>
    <property type="match status" value="1"/>
</dbReference>
<dbReference type="Pfam" id="PF14520">
    <property type="entry name" value="HHH_5"/>
    <property type="match status" value="1"/>
</dbReference>
<dbReference type="PROSITE" id="PS01056">
    <property type="entry name" value="DNA_LIGASE_N2"/>
    <property type="match status" value="1"/>
</dbReference>
<keyword evidence="8 14" id="KW-0862">Zinc</keyword>
<dbReference type="Proteomes" id="UP000276634">
    <property type="component" value="Unassembled WGS sequence"/>
</dbReference>
<comment type="function">
    <text evidence="1 14">DNA ligase that catalyzes the formation of phosphodiester linkages between 5'-phosphoryl and 3'-hydroxyl groups in double-stranded DNA using NAD as a coenzyme and as the energy source for the reaction. It is essential for DNA replication and repair of damaged DNA.</text>
</comment>
<feature type="active site" description="N6-AMP-lysine intermediate" evidence="14">
    <location>
        <position position="117"/>
    </location>
</feature>
<dbReference type="Gene3D" id="3.30.470.30">
    <property type="entry name" value="DNA ligase/mRNA capping enzyme"/>
    <property type="match status" value="1"/>
</dbReference>
<dbReference type="Gene3D" id="1.10.150.20">
    <property type="entry name" value="5' to 3' exonuclease, C-terminal subdomain"/>
    <property type="match status" value="2"/>
</dbReference>
<dbReference type="SUPFAM" id="SSF47781">
    <property type="entry name" value="RuvA domain 2-like"/>
    <property type="match status" value="1"/>
</dbReference>
<dbReference type="GO" id="GO:0005829">
    <property type="term" value="C:cytosol"/>
    <property type="evidence" value="ECO:0007669"/>
    <property type="project" value="TreeGrafter"/>
</dbReference>
<feature type="binding site" evidence="14">
    <location>
        <position position="433"/>
    </location>
    <ligand>
        <name>Zn(2+)</name>
        <dbReference type="ChEBI" id="CHEBI:29105"/>
    </ligand>
</feature>
<evidence type="ECO:0000256" key="3">
    <source>
        <dbReference type="ARBA" id="ARBA00013308"/>
    </source>
</evidence>
<dbReference type="PANTHER" id="PTHR23389:SF9">
    <property type="entry name" value="DNA LIGASE"/>
    <property type="match status" value="1"/>
</dbReference>
<feature type="binding site" evidence="14">
    <location>
        <position position="409"/>
    </location>
    <ligand>
        <name>Zn(2+)</name>
        <dbReference type="ChEBI" id="CHEBI:29105"/>
    </ligand>
</feature>
<dbReference type="SMART" id="SM00532">
    <property type="entry name" value="LIGANc"/>
    <property type="match status" value="1"/>
</dbReference>
<evidence type="ECO:0000256" key="2">
    <source>
        <dbReference type="ARBA" id="ARBA00012722"/>
    </source>
</evidence>
<keyword evidence="14" id="KW-0464">Manganese</keyword>